<sequence length="141" mass="15037">MDDQIKADLFERAQAVRINAHAPYSKFMVGAAVLTEDGSVYVGANVENASYPEGWCAETSAIGQMIAAGVPGEGRRIAAVVVVADRVDGGIVCTPCGGCRQRLKEFSHPKTQIHCSDPTGKGQDFTMAELLPAGFSMDERF</sequence>
<evidence type="ECO:0000256" key="9">
    <source>
        <dbReference type="ARBA" id="ARBA00032005"/>
    </source>
</evidence>
<dbReference type="EC" id="3.5.4.5" evidence="4 15"/>
<dbReference type="Pfam" id="PF00383">
    <property type="entry name" value="dCMP_cyt_deam_1"/>
    <property type="match status" value="1"/>
</dbReference>
<dbReference type="PANTHER" id="PTHR11644">
    <property type="entry name" value="CYTIDINE DEAMINASE"/>
    <property type="match status" value="1"/>
</dbReference>
<dbReference type="GO" id="GO:0008270">
    <property type="term" value="F:zinc ion binding"/>
    <property type="evidence" value="ECO:0007669"/>
    <property type="project" value="UniProtKB-UniRule"/>
</dbReference>
<comment type="cofactor">
    <cofactor evidence="1 14 15">
        <name>Zn(2+)</name>
        <dbReference type="ChEBI" id="CHEBI:29105"/>
    </cofactor>
</comment>
<comment type="catalytic activity">
    <reaction evidence="10 15">
        <text>2'-deoxycytidine + H2O + H(+) = 2'-deoxyuridine + NH4(+)</text>
        <dbReference type="Rhea" id="RHEA:13433"/>
        <dbReference type="ChEBI" id="CHEBI:15377"/>
        <dbReference type="ChEBI" id="CHEBI:15378"/>
        <dbReference type="ChEBI" id="CHEBI:15698"/>
        <dbReference type="ChEBI" id="CHEBI:16450"/>
        <dbReference type="ChEBI" id="CHEBI:28938"/>
        <dbReference type="EC" id="3.5.4.5"/>
    </reaction>
</comment>
<evidence type="ECO:0000256" key="4">
    <source>
        <dbReference type="ARBA" id="ARBA00012783"/>
    </source>
</evidence>
<evidence type="ECO:0000256" key="5">
    <source>
        <dbReference type="ARBA" id="ARBA00018266"/>
    </source>
</evidence>
<feature type="domain" description="CMP/dCMP-type deaminase" evidence="16">
    <location>
        <begin position="4"/>
        <end position="138"/>
    </location>
</feature>
<dbReference type="RefSeq" id="WP_266336802.1">
    <property type="nucleotide sequence ID" value="NZ_JAPKNK010000001.1"/>
</dbReference>
<evidence type="ECO:0000313" key="17">
    <source>
        <dbReference type="EMBL" id="MCX5567826.1"/>
    </source>
</evidence>
<dbReference type="PROSITE" id="PS00903">
    <property type="entry name" value="CYT_DCMP_DEAMINASES_1"/>
    <property type="match status" value="1"/>
</dbReference>
<proteinExistence type="inferred from homology"/>
<dbReference type="NCBIfam" id="NF004064">
    <property type="entry name" value="PRK05578.1"/>
    <property type="match status" value="1"/>
</dbReference>
<evidence type="ECO:0000256" key="15">
    <source>
        <dbReference type="RuleBase" id="RU364006"/>
    </source>
</evidence>
<dbReference type="NCBIfam" id="TIGR01354">
    <property type="entry name" value="cyt_deam_tetra"/>
    <property type="match status" value="1"/>
</dbReference>
<keyword evidence="18" id="KW-1185">Reference proteome</keyword>
<dbReference type="GO" id="GO:0072527">
    <property type="term" value="P:pyrimidine-containing compound metabolic process"/>
    <property type="evidence" value="ECO:0007669"/>
    <property type="project" value="UniProtKB-ARBA"/>
</dbReference>
<reference evidence="17" key="1">
    <citation type="submission" date="2022-11" db="EMBL/GenBank/DDBJ databases">
        <title>Biodiversity and phylogenetic relationships of bacteria.</title>
        <authorList>
            <person name="Machado R.A.R."/>
            <person name="Bhat A."/>
            <person name="Loulou A."/>
            <person name="Kallel S."/>
        </authorList>
    </citation>
    <scope>NUCLEOTIDE SEQUENCE</scope>
    <source>
        <strain evidence="17">K-TC2</strain>
    </source>
</reference>
<comment type="similarity">
    <text evidence="3 15">Belongs to the cytidine and deoxycytidylate deaminase family.</text>
</comment>
<dbReference type="Proteomes" id="UP001144805">
    <property type="component" value="Unassembled WGS sequence"/>
</dbReference>
<name>A0A9X3DYL0_9HYPH</name>
<feature type="binding site" evidence="14">
    <location>
        <position position="56"/>
    </location>
    <ligand>
        <name>Zn(2+)</name>
        <dbReference type="ChEBI" id="CHEBI:29105"/>
        <note>catalytic</note>
    </ligand>
</feature>
<evidence type="ECO:0000259" key="16">
    <source>
        <dbReference type="PROSITE" id="PS51747"/>
    </source>
</evidence>
<accession>A0A9X3DYL0</accession>
<protein>
    <recommendedName>
        <fullName evidence="5 15">Cytidine deaminase</fullName>
        <ecNumber evidence="4 15">3.5.4.5</ecNumber>
    </recommendedName>
    <alternativeName>
        <fullName evidence="9 15">Cytidine aminohydrolase</fullName>
    </alternativeName>
</protein>
<dbReference type="CDD" id="cd01283">
    <property type="entry name" value="cytidine_deaminase"/>
    <property type="match status" value="1"/>
</dbReference>
<dbReference type="SUPFAM" id="SSF53927">
    <property type="entry name" value="Cytidine deaminase-like"/>
    <property type="match status" value="1"/>
</dbReference>
<evidence type="ECO:0000256" key="11">
    <source>
        <dbReference type="ARBA" id="ARBA00049558"/>
    </source>
</evidence>
<evidence type="ECO:0000256" key="14">
    <source>
        <dbReference type="PIRSR" id="PIRSR606262-3"/>
    </source>
</evidence>
<evidence type="ECO:0000256" key="10">
    <source>
        <dbReference type="ARBA" id="ARBA00049252"/>
    </source>
</evidence>
<evidence type="ECO:0000256" key="8">
    <source>
        <dbReference type="ARBA" id="ARBA00022833"/>
    </source>
</evidence>
<dbReference type="InterPro" id="IPR050202">
    <property type="entry name" value="Cyt/Deoxycyt_deaminase"/>
</dbReference>
<evidence type="ECO:0000256" key="3">
    <source>
        <dbReference type="ARBA" id="ARBA00006576"/>
    </source>
</evidence>
<keyword evidence="6 14" id="KW-0479">Metal-binding</keyword>
<evidence type="ECO:0000256" key="2">
    <source>
        <dbReference type="ARBA" id="ARBA00003949"/>
    </source>
</evidence>
<organism evidence="17 18">
    <name type="scientific">Kaistia nematophila</name>
    <dbReference type="NCBI Taxonomy" id="2994654"/>
    <lineage>
        <taxon>Bacteria</taxon>
        <taxon>Pseudomonadati</taxon>
        <taxon>Pseudomonadota</taxon>
        <taxon>Alphaproteobacteria</taxon>
        <taxon>Hyphomicrobiales</taxon>
        <taxon>Kaistiaceae</taxon>
        <taxon>Kaistia</taxon>
    </lineage>
</organism>
<feature type="binding site" evidence="14">
    <location>
        <position position="96"/>
    </location>
    <ligand>
        <name>Zn(2+)</name>
        <dbReference type="ChEBI" id="CHEBI:29105"/>
        <note>catalytic</note>
    </ligand>
</feature>
<comment type="caution">
    <text evidence="17">The sequence shown here is derived from an EMBL/GenBank/DDBJ whole genome shotgun (WGS) entry which is preliminary data.</text>
</comment>
<dbReference type="AlphaFoldDB" id="A0A9X3DYL0"/>
<dbReference type="GO" id="GO:0042802">
    <property type="term" value="F:identical protein binding"/>
    <property type="evidence" value="ECO:0007669"/>
    <property type="project" value="UniProtKB-ARBA"/>
</dbReference>
<comment type="catalytic activity">
    <reaction evidence="11 15">
        <text>cytidine + H2O + H(+) = uridine + NH4(+)</text>
        <dbReference type="Rhea" id="RHEA:16069"/>
        <dbReference type="ChEBI" id="CHEBI:15377"/>
        <dbReference type="ChEBI" id="CHEBI:15378"/>
        <dbReference type="ChEBI" id="CHEBI:16704"/>
        <dbReference type="ChEBI" id="CHEBI:17562"/>
        <dbReference type="ChEBI" id="CHEBI:28938"/>
        <dbReference type="EC" id="3.5.4.5"/>
    </reaction>
</comment>
<evidence type="ECO:0000256" key="12">
    <source>
        <dbReference type="PIRSR" id="PIRSR606262-1"/>
    </source>
</evidence>
<evidence type="ECO:0000256" key="7">
    <source>
        <dbReference type="ARBA" id="ARBA00022801"/>
    </source>
</evidence>
<dbReference type="EMBL" id="JAPKNK010000001">
    <property type="protein sequence ID" value="MCX5567826.1"/>
    <property type="molecule type" value="Genomic_DNA"/>
</dbReference>
<dbReference type="GO" id="GO:0004126">
    <property type="term" value="F:cytidine deaminase activity"/>
    <property type="evidence" value="ECO:0007669"/>
    <property type="project" value="UniProtKB-UniRule"/>
</dbReference>
<comment type="function">
    <text evidence="2 15">This enzyme scavenges exogenous and endogenous cytidine and 2'-deoxycytidine for UMP synthesis.</text>
</comment>
<evidence type="ECO:0000313" key="18">
    <source>
        <dbReference type="Proteomes" id="UP001144805"/>
    </source>
</evidence>
<keyword evidence="8 14" id="KW-0862">Zinc</keyword>
<keyword evidence="7 15" id="KW-0378">Hydrolase</keyword>
<feature type="active site" description="Proton donor" evidence="12">
    <location>
        <position position="58"/>
    </location>
</feature>
<feature type="binding site" evidence="13">
    <location>
        <begin position="45"/>
        <end position="51"/>
    </location>
    <ligand>
        <name>substrate</name>
    </ligand>
</feature>
<dbReference type="InterPro" id="IPR002125">
    <property type="entry name" value="CMP_dCMP_dom"/>
</dbReference>
<dbReference type="GO" id="GO:0005829">
    <property type="term" value="C:cytosol"/>
    <property type="evidence" value="ECO:0007669"/>
    <property type="project" value="TreeGrafter"/>
</dbReference>
<feature type="binding site" evidence="14">
    <location>
        <position position="99"/>
    </location>
    <ligand>
        <name>Zn(2+)</name>
        <dbReference type="ChEBI" id="CHEBI:29105"/>
        <note>catalytic</note>
    </ligand>
</feature>
<evidence type="ECO:0000256" key="13">
    <source>
        <dbReference type="PIRSR" id="PIRSR606262-2"/>
    </source>
</evidence>
<gene>
    <name evidence="17" type="primary">cdd</name>
    <name evidence="17" type="ORF">OSH07_01325</name>
</gene>
<dbReference type="GO" id="GO:0055086">
    <property type="term" value="P:nucleobase-containing small molecule metabolic process"/>
    <property type="evidence" value="ECO:0007669"/>
    <property type="project" value="UniProtKB-ARBA"/>
</dbReference>
<dbReference type="InterPro" id="IPR016193">
    <property type="entry name" value="Cytidine_deaminase-like"/>
</dbReference>
<dbReference type="Gene3D" id="3.40.140.10">
    <property type="entry name" value="Cytidine Deaminase, domain 2"/>
    <property type="match status" value="1"/>
</dbReference>
<evidence type="ECO:0000256" key="1">
    <source>
        <dbReference type="ARBA" id="ARBA00001947"/>
    </source>
</evidence>
<dbReference type="PROSITE" id="PS51747">
    <property type="entry name" value="CYT_DCMP_DEAMINASES_2"/>
    <property type="match status" value="1"/>
</dbReference>
<dbReference type="PANTHER" id="PTHR11644:SF2">
    <property type="entry name" value="CYTIDINE DEAMINASE"/>
    <property type="match status" value="1"/>
</dbReference>
<dbReference type="InterPro" id="IPR016192">
    <property type="entry name" value="APOBEC/CMP_deaminase_Zn-bd"/>
</dbReference>
<evidence type="ECO:0000256" key="6">
    <source>
        <dbReference type="ARBA" id="ARBA00022723"/>
    </source>
</evidence>
<dbReference type="InterPro" id="IPR006262">
    <property type="entry name" value="Cyt_deam_tetra"/>
</dbReference>